<accession>A0A3G8LZR8</accession>
<reference evidence="3" key="1">
    <citation type="submission" date="2018-11" db="EMBL/GenBank/DDBJ databases">
        <title>Shewanella sp. M2.</title>
        <authorList>
            <person name="Hwang Y.J."/>
            <person name="Hwang C.Y."/>
        </authorList>
    </citation>
    <scope>NUCLEOTIDE SEQUENCE [LARGE SCALE GENOMIC DNA]</scope>
    <source>
        <strain evidence="3">LMG 19866</strain>
    </source>
</reference>
<dbReference type="Proteomes" id="UP000278035">
    <property type="component" value="Chromosome"/>
</dbReference>
<evidence type="ECO:0000259" key="1">
    <source>
        <dbReference type="Pfam" id="PF08557"/>
    </source>
</evidence>
<name>A0A3G8LZR8_9GAMM</name>
<evidence type="ECO:0000313" key="2">
    <source>
        <dbReference type="EMBL" id="AZG75131.1"/>
    </source>
</evidence>
<sequence length="27" mass="3244">MPNEILAKYPEVKTLMGEYRMREVMIT</sequence>
<gene>
    <name evidence="2" type="ORF">EGC82_08325</name>
</gene>
<dbReference type="KEGG" id="slj:EGC82_08325"/>
<organism evidence="2 3">
    <name type="scientific">Shewanella livingstonensis</name>
    <dbReference type="NCBI Taxonomy" id="150120"/>
    <lineage>
        <taxon>Bacteria</taxon>
        <taxon>Pseudomonadati</taxon>
        <taxon>Pseudomonadota</taxon>
        <taxon>Gammaproteobacteria</taxon>
        <taxon>Alteromonadales</taxon>
        <taxon>Shewanellaceae</taxon>
        <taxon>Shewanella</taxon>
    </lineage>
</organism>
<evidence type="ECO:0000313" key="3">
    <source>
        <dbReference type="Proteomes" id="UP000278035"/>
    </source>
</evidence>
<dbReference type="AlphaFoldDB" id="A0A3G8LZR8"/>
<proteinExistence type="predicted"/>
<dbReference type="InterPro" id="IPR013866">
    <property type="entry name" value="Sphingolipid_d4-desaturase_N"/>
</dbReference>
<dbReference type="RefSeq" id="WP_124732595.1">
    <property type="nucleotide sequence ID" value="NZ_CBCSKC010000003.1"/>
</dbReference>
<dbReference type="EMBL" id="CP034015">
    <property type="protein sequence ID" value="AZG75131.1"/>
    <property type="molecule type" value="Genomic_DNA"/>
</dbReference>
<keyword evidence="3" id="KW-1185">Reference proteome</keyword>
<dbReference type="Pfam" id="PF08557">
    <property type="entry name" value="Lipid_DES"/>
    <property type="match status" value="1"/>
</dbReference>
<feature type="domain" description="Sphingolipid delta4-desaturase N-terminal" evidence="1">
    <location>
        <begin position="4"/>
        <end position="17"/>
    </location>
</feature>
<protein>
    <recommendedName>
        <fullName evidence="1">Sphingolipid delta4-desaturase N-terminal domain-containing protein</fullName>
    </recommendedName>
</protein>